<dbReference type="NCBIfam" id="TIGR00229">
    <property type="entry name" value="sensory_box"/>
    <property type="match status" value="2"/>
</dbReference>
<dbReference type="eggNOG" id="COG0642">
    <property type="taxonomic scope" value="Bacteria"/>
</dbReference>
<dbReference type="SMART" id="SM00387">
    <property type="entry name" value="HATPase_c"/>
    <property type="match status" value="1"/>
</dbReference>
<dbReference type="eggNOG" id="COG5002">
    <property type="taxonomic scope" value="Bacteria"/>
</dbReference>
<keyword evidence="4" id="KW-0597">Phosphoprotein</keyword>
<evidence type="ECO:0000313" key="14">
    <source>
        <dbReference type="EMBL" id="ABC20871.1"/>
    </source>
</evidence>
<dbReference type="InterPro" id="IPR003594">
    <property type="entry name" value="HATPase_dom"/>
</dbReference>
<proteinExistence type="predicted"/>
<dbReference type="FunFam" id="1.10.287.130:FF:000038">
    <property type="entry name" value="Sensory transduction histidine kinase"/>
    <property type="match status" value="1"/>
</dbReference>
<comment type="catalytic activity">
    <reaction evidence="1">
        <text>ATP + protein L-histidine = ADP + protein N-phospho-L-histidine.</text>
        <dbReference type="EC" id="2.7.13.3"/>
    </reaction>
</comment>
<dbReference type="Gene3D" id="1.10.287.130">
    <property type="match status" value="1"/>
</dbReference>
<evidence type="ECO:0000259" key="13">
    <source>
        <dbReference type="PROSITE" id="PS50113"/>
    </source>
</evidence>
<dbReference type="SMART" id="SM00091">
    <property type="entry name" value="PAS"/>
    <property type="match status" value="4"/>
</dbReference>
<dbReference type="GO" id="GO:0016020">
    <property type="term" value="C:membrane"/>
    <property type="evidence" value="ECO:0007669"/>
    <property type="project" value="UniProtKB-SubCell"/>
</dbReference>
<keyword evidence="7 14" id="KW-0418">Kinase</keyword>
<dbReference type="InterPro" id="IPR035965">
    <property type="entry name" value="PAS-like_dom_sf"/>
</dbReference>
<dbReference type="InterPro" id="IPR036097">
    <property type="entry name" value="HisK_dim/P_sf"/>
</dbReference>
<dbReference type="HOGENOM" id="CLU_000445_114_71_5"/>
<dbReference type="PhylomeDB" id="Q2RYC4"/>
<keyword evidence="5 14" id="KW-0808">Transferase</keyword>
<dbReference type="CDD" id="cd00130">
    <property type="entry name" value="PAS"/>
    <property type="match status" value="2"/>
</dbReference>
<dbReference type="EC" id="2.7.13.3" evidence="3"/>
<dbReference type="SUPFAM" id="SSF55874">
    <property type="entry name" value="ATPase domain of HSP90 chaperone/DNA topoisomerase II/histidine kinase"/>
    <property type="match status" value="1"/>
</dbReference>
<organism evidence="14 15">
    <name type="scientific">Rhodospirillum rubrum (strain ATCC 11170 / ATH 1.1.1 / DSM 467 / LMG 4362 / NCIMB 8255 / S1)</name>
    <dbReference type="NCBI Taxonomy" id="269796"/>
    <lineage>
        <taxon>Bacteria</taxon>
        <taxon>Pseudomonadati</taxon>
        <taxon>Pseudomonadota</taxon>
        <taxon>Alphaproteobacteria</taxon>
        <taxon>Rhodospirillales</taxon>
        <taxon>Rhodospirillaceae</taxon>
        <taxon>Rhodospirillum</taxon>
    </lineage>
</organism>
<dbReference type="Gene3D" id="3.30.565.10">
    <property type="entry name" value="Histidine kinase-like ATPase, C-terminal domain"/>
    <property type="match status" value="1"/>
</dbReference>
<dbReference type="PROSITE" id="PS50109">
    <property type="entry name" value="HIS_KIN"/>
    <property type="match status" value="1"/>
</dbReference>
<dbReference type="PRINTS" id="PR00344">
    <property type="entry name" value="BCTRLSENSOR"/>
</dbReference>
<dbReference type="InterPro" id="IPR036890">
    <property type="entry name" value="HATPase_C_sf"/>
</dbReference>
<reference evidence="14 15" key="1">
    <citation type="journal article" date="2011" name="Stand. Genomic Sci.">
        <title>Complete genome sequence of Rhodospirillum rubrum type strain (S1).</title>
        <authorList>
            <person name="Munk A.C."/>
            <person name="Copeland A."/>
            <person name="Lucas S."/>
            <person name="Lapidus A."/>
            <person name="Del Rio T.G."/>
            <person name="Barry K."/>
            <person name="Detter J.C."/>
            <person name="Hammon N."/>
            <person name="Israni S."/>
            <person name="Pitluck S."/>
            <person name="Brettin T."/>
            <person name="Bruce D."/>
            <person name="Han C."/>
            <person name="Tapia R."/>
            <person name="Gilna P."/>
            <person name="Schmutz J."/>
            <person name="Larimer F."/>
            <person name="Land M."/>
            <person name="Kyrpides N.C."/>
            <person name="Mavromatis K."/>
            <person name="Richardson P."/>
            <person name="Rohde M."/>
            <person name="Goker M."/>
            <person name="Klenk H.P."/>
            <person name="Zhang Y."/>
            <person name="Roberts G.P."/>
            <person name="Reslewic S."/>
            <person name="Schwartz D.C."/>
        </authorList>
    </citation>
    <scope>NUCLEOTIDE SEQUENCE [LARGE SCALE GENOMIC DNA]</scope>
    <source>
        <strain evidence="15">ATCC 11170 / ATH 1.1.1 / DSM 467 / LMG 4362 / NCIMB 8255 / S1</strain>
    </source>
</reference>
<dbReference type="Pfam" id="PF00512">
    <property type="entry name" value="HisKA"/>
    <property type="match status" value="1"/>
</dbReference>
<evidence type="ECO:0000256" key="1">
    <source>
        <dbReference type="ARBA" id="ARBA00000085"/>
    </source>
</evidence>
<dbReference type="InterPro" id="IPR004358">
    <property type="entry name" value="Sig_transdc_His_kin-like_C"/>
</dbReference>
<dbReference type="Pfam" id="PF08448">
    <property type="entry name" value="PAS_4"/>
    <property type="match status" value="2"/>
</dbReference>
<keyword evidence="15" id="KW-1185">Reference proteome</keyword>
<comment type="subcellular location">
    <subcellularLocation>
        <location evidence="2">Membrane</location>
    </subcellularLocation>
</comment>
<evidence type="ECO:0000256" key="2">
    <source>
        <dbReference type="ARBA" id="ARBA00004370"/>
    </source>
</evidence>
<keyword evidence="8" id="KW-0067">ATP-binding</keyword>
<dbReference type="InterPro" id="IPR005467">
    <property type="entry name" value="His_kinase_dom"/>
</dbReference>
<evidence type="ECO:0000256" key="6">
    <source>
        <dbReference type="ARBA" id="ARBA00022741"/>
    </source>
</evidence>
<feature type="domain" description="PAC" evidence="13">
    <location>
        <begin position="349"/>
        <end position="405"/>
    </location>
</feature>
<name>Q2RYC4_RHORT</name>
<evidence type="ECO:0000256" key="3">
    <source>
        <dbReference type="ARBA" id="ARBA00012438"/>
    </source>
</evidence>
<dbReference type="SMART" id="SM00086">
    <property type="entry name" value="PAC"/>
    <property type="match status" value="2"/>
</dbReference>
<protein>
    <recommendedName>
        <fullName evidence="3">histidine kinase</fullName>
        <ecNumber evidence="3">2.7.13.3</ecNumber>
    </recommendedName>
</protein>
<keyword evidence="9" id="KW-0902">Two-component regulatory system</keyword>
<dbReference type="Proteomes" id="UP000001929">
    <property type="component" value="Chromosome"/>
</dbReference>
<dbReference type="SMART" id="SM00388">
    <property type="entry name" value="HisKA"/>
    <property type="match status" value="1"/>
</dbReference>
<accession>Q2RYC4</accession>
<evidence type="ECO:0000313" key="15">
    <source>
        <dbReference type="Proteomes" id="UP000001929"/>
    </source>
</evidence>
<dbReference type="PROSITE" id="PS50112">
    <property type="entry name" value="PAS"/>
    <property type="match status" value="2"/>
</dbReference>
<dbReference type="InterPro" id="IPR000700">
    <property type="entry name" value="PAS-assoc_C"/>
</dbReference>
<feature type="domain" description="PAS" evidence="12">
    <location>
        <begin position="285"/>
        <end position="336"/>
    </location>
</feature>
<evidence type="ECO:0000256" key="10">
    <source>
        <dbReference type="ARBA" id="ARBA00023136"/>
    </source>
</evidence>
<dbReference type="GO" id="GO:0005524">
    <property type="term" value="F:ATP binding"/>
    <property type="evidence" value="ECO:0007669"/>
    <property type="project" value="UniProtKB-KW"/>
</dbReference>
<dbReference type="GO" id="GO:0000155">
    <property type="term" value="F:phosphorelay sensor kinase activity"/>
    <property type="evidence" value="ECO:0007669"/>
    <property type="project" value="InterPro"/>
</dbReference>
<dbReference type="AlphaFoldDB" id="Q2RYC4"/>
<dbReference type="InterPro" id="IPR001610">
    <property type="entry name" value="PAC"/>
</dbReference>
<dbReference type="InterPro" id="IPR003661">
    <property type="entry name" value="HisK_dim/P_dom"/>
</dbReference>
<evidence type="ECO:0000256" key="7">
    <source>
        <dbReference type="ARBA" id="ARBA00022777"/>
    </source>
</evidence>
<keyword evidence="6" id="KW-0547">Nucleotide-binding</keyword>
<evidence type="ECO:0000256" key="4">
    <source>
        <dbReference type="ARBA" id="ARBA00022553"/>
    </source>
</evidence>
<dbReference type="Pfam" id="PF02518">
    <property type="entry name" value="HATPase_c"/>
    <property type="match status" value="1"/>
</dbReference>
<evidence type="ECO:0000259" key="12">
    <source>
        <dbReference type="PROSITE" id="PS50112"/>
    </source>
</evidence>
<dbReference type="KEGG" id="rru:Rru_A0066"/>
<dbReference type="InterPro" id="IPR000014">
    <property type="entry name" value="PAS"/>
</dbReference>
<dbReference type="CDD" id="cd00082">
    <property type="entry name" value="HisKA"/>
    <property type="match status" value="1"/>
</dbReference>
<keyword evidence="10" id="KW-0472">Membrane</keyword>
<dbReference type="PROSITE" id="PS50113">
    <property type="entry name" value="PAC"/>
    <property type="match status" value="1"/>
</dbReference>
<sequence>MIKWSSFRLEKMEADVGRQDHSPQSLAVLRSHPMVRAILDALTLPAAVIMARDGRVLEGNAAFFEALGRPADAVLDHPAPFDVSIADAAATAGGPASPPPSRRRCAFLRADGVLVQATLGVGVLEGVAGLVLVTLDGIAGADGCPLRRRAEATVPCAADRFRSLFDLAPIGMAMLDGERRWRQANSVMCRLLGVPFEGLAAKRWSDSVHPEDRGRDERFFASLLRNDDKASTTNLRLVAADGRVVPVTLSLGVMRDGPKGQSDQILVLVQDISERVDWEATKAENEARLRSLINATTDAIFLLDPDGAIRVINRAGARLLGTTARAAAGRSFYEFLDAPQATERRALFGEVLATLLPVNGIERWGERWLDMVVFPVVDGDGKAMGVTLFTRDITSRREAEDRARAAERHLLEATELMSAAMLLFDPQGILVLINSACRAALPDLEDILHPGLSFIELRAAIVARRLFVQAITESQGGIKGGTPGPAPIEVRGKDGRWLLIRQSATSSGYTLILGTDITELKRRERALADAKEVAEYANRAKSEFLANMSHELRTPLNAIIGFSDITRHQMFGRLDNPVYVDYARNIYDSGTHLLEIISDILDLAKIEAGELGLDEEEVDAARLVDSAIQMVTPRATSKRIALTNLLTGDLPRLWCDPLRLKQVLINLLSNAVKYTQEDGAVAVTARLAGGDGLAISVIDTGIGMDEAGIQVAMTAFGQVESPYSRRQGGTGLGLPLTRKLTEAHQGCLTIASRPGEGTTVTILLPAHRLRAAS</sequence>
<dbReference type="PANTHER" id="PTHR43047">
    <property type="entry name" value="TWO-COMPONENT HISTIDINE PROTEIN KINASE"/>
    <property type="match status" value="1"/>
</dbReference>
<evidence type="ECO:0000256" key="5">
    <source>
        <dbReference type="ARBA" id="ARBA00022679"/>
    </source>
</evidence>
<evidence type="ECO:0000256" key="8">
    <source>
        <dbReference type="ARBA" id="ARBA00022840"/>
    </source>
</evidence>
<dbReference type="STRING" id="269796.Rru_A0066"/>
<dbReference type="Gene3D" id="3.30.450.20">
    <property type="entry name" value="PAS domain"/>
    <property type="match status" value="3"/>
</dbReference>
<evidence type="ECO:0000256" key="9">
    <source>
        <dbReference type="ARBA" id="ARBA00023012"/>
    </source>
</evidence>
<evidence type="ECO:0000259" key="11">
    <source>
        <dbReference type="PROSITE" id="PS50109"/>
    </source>
</evidence>
<feature type="domain" description="PAS" evidence="12">
    <location>
        <begin position="157"/>
        <end position="227"/>
    </location>
</feature>
<dbReference type="CDD" id="cd16922">
    <property type="entry name" value="HATPase_EvgS-ArcB-TorS-like"/>
    <property type="match status" value="1"/>
</dbReference>
<dbReference type="EMBL" id="CP000230">
    <property type="protein sequence ID" value="ABC20871.1"/>
    <property type="molecule type" value="Genomic_DNA"/>
</dbReference>
<dbReference type="SUPFAM" id="SSF55785">
    <property type="entry name" value="PYP-like sensor domain (PAS domain)"/>
    <property type="match status" value="3"/>
</dbReference>
<dbReference type="SUPFAM" id="SSF47384">
    <property type="entry name" value="Homodimeric domain of signal transducing histidine kinase"/>
    <property type="match status" value="1"/>
</dbReference>
<dbReference type="InterPro" id="IPR013656">
    <property type="entry name" value="PAS_4"/>
</dbReference>
<dbReference type="PATRIC" id="fig|269796.9.peg.119"/>
<dbReference type="EnsemblBacteria" id="ABC20871">
    <property type="protein sequence ID" value="ABC20871"/>
    <property type="gene ID" value="Rru_A0066"/>
</dbReference>
<feature type="domain" description="Histidine kinase" evidence="11">
    <location>
        <begin position="547"/>
        <end position="768"/>
    </location>
</feature>
<gene>
    <name evidence="14" type="ordered locus">Rru_A0066</name>
</gene>